<accession>A0A366CWN5</accession>
<dbReference type="SUPFAM" id="SSF117991">
    <property type="entry name" value="YbeD/HP0495-like"/>
    <property type="match status" value="1"/>
</dbReference>
<gene>
    <name evidence="2" type="ORF">DFP76_10679</name>
</gene>
<dbReference type="Gene3D" id="3.30.70.260">
    <property type="match status" value="1"/>
</dbReference>
<organism evidence="2 3">
    <name type="scientific">Marinomonas aquiplantarum</name>
    <dbReference type="NCBI Taxonomy" id="491951"/>
    <lineage>
        <taxon>Bacteria</taxon>
        <taxon>Pseudomonadati</taxon>
        <taxon>Pseudomonadota</taxon>
        <taxon>Gammaproteobacteria</taxon>
        <taxon>Oceanospirillales</taxon>
        <taxon>Oceanospirillaceae</taxon>
        <taxon>Marinomonas</taxon>
    </lineage>
</organism>
<evidence type="ECO:0000313" key="2">
    <source>
        <dbReference type="EMBL" id="RBO82251.1"/>
    </source>
</evidence>
<dbReference type="RefSeq" id="WP_113874930.1">
    <property type="nucleotide sequence ID" value="NZ_QNRF01000006.1"/>
</dbReference>
<name>A0A366CWN5_9GAMM</name>
<dbReference type="AlphaFoldDB" id="A0A366CWN5"/>
<protein>
    <submittedName>
        <fullName evidence="2">Uncharacterized protein</fullName>
    </submittedName>
</protein>
<dbReference type="PANTHER" id="PTHR38036:SF1">
    <property type="entry name" value="UPF0250 PROTEIN YBED"/>
    <property type="match status" value="1"/>
</dbReference>
<reference evidence="2 3" key="1">
    <citation type="submission" date="2018-06" db="EMBL/GenBank/DDBJ databases">
        <title>Genomic Encyclopedia of Type Strains, Phase III (KMG-III): the genomes of soil and plant-associated and newly described type strains.</title>
        <authorList>
            <person name="Whitman W."/>
        </authorList>
    </citation>
    <scope>NUCLEOTIDE SEQUENCE [LARGE SCALE GENOMIC DNA]</scope>
    <source>
        <strain evidence="2 3">CECT 7732</strain>
    </source>
</reference>
<comment type="caution">
    <text evidence="2">The sequence shown here is derived from an EMBL/GenBank/DDBJ whole genome shotgun (WGS) entry which is preliminary data.</text>
</comment>
<dbReference type="InterPro" id="IPR007454">
    <property type="entry name" value="UPF0250_YbeD-like"/>
</dbReference>
<keyword evidence="3" id="KW-1185">Reference proteome</keyword>
<dbReference type="OrthoDB" id="9793424at2"/>
<sequence length="101" mass="11145">MALITKDGDQVGKQPDAPKIEFPCENYVVKVVTMDAEGVHAKIVECFKTHAPEMDPKAVSMNRSSKGRFVSYSFRIIAQSEAQLSALHTDLMSVNAVKMVM</sequence>
<dbReference type="GO" id="GO:0005829">
    <property type="term" value="C:cytosol"/>
    <property type="evidence" value="ECO:0007669"/>
    <property type="project" value="TreeGrafter"/>
</dbReference>
<evidence type="ECO:0000256" key="1">
    <source>
        <dbReference type="ARBA" id="ARBA00008460"/>
    </source>
</evidence>
<dbReference type="Pfam" id="PF04359">
    <property type="entry name" value="DUF493"/>
    <property type="match status" value="1"/>
</dbReference>
<evidence type="ECO:0000313" key="3">
    <source>
        <dbReference type="Proteomes" id="UP000252086"/>
    </source>
</evidence>
<dbReference type="Proteomes" id="UP000252086">
    <property type="component" value="Unassembled WGS sequence"/>
</dbReference>
<dbReference type="PANTHER" id="PTHR38036">
    <property type="entry name" value="UPF0250 PROTEIN YBED"/>
    <property type="match status" value="1"/>
</dbReference>
<dbReference type="EMBL" id="QNRF01000006">
    <property type="protein sequence ID" value="RBO82251.1"/>
    <property type="molecule type" value="Genomic_DNA"/>
</dbReference>
<comment type="similarity">
    <text evidence="1">Belongs to the UPF0250 family.</text>
</comment>
<dbReference type="InterPro" id="IPR027471">
    <property type="entry name" value="YbeD-like_sf"/>
</dbReference>
<proteinExistence type="inferred from homology"/>